<dbReference type="EMBL" id="QMEY01000014">
    <property type="protein sequence ID" value="RBQ16848.1"/>
    <property type="molecule type" value="Genomic_DNA"/>
</dbReference>
<dbReference type="InterPro" id="IPR039421">
    <property type="entry name" value="Type_1_exporter"/>
</dbReference>
<keyword evidence="9 13" id="KW-1133">Transmembrane helix</keyword>
<dbReference type="InterPro" id="IPR017871">
    <property type="entry name" value="ABC_transporter-like_CS"/>
</dbReference>
<dbReference type="FunFam" id="3.40.50.300:FF:000299">
    <property type="entry name" value="ABC transporter ATP-binding protein/permease"/>
    <property type="match status" value="1"/>
</dbReference>
<keyword evidence="8" id="KW-0067">ATP-binding</keyword>
<feature type="domain" description="Peptidase C39" evidence="16">
    <location>
        <begin position="78"/>
        <end position="201"/>
    </location>
</feature>
<dbReference type="PANTHER" id="PTHR43394:SF1">
    <property type="entry name" value="ATP-BINDING CASSETTE SUB-FAMILY B MEMBER 10, MITOCHONDRIAL"/>
    <property type="match status" value="1"/>
</dbReference>
<dbReference type="SMART" id="SM00382">
    <property type="entry name" value="AAA"/>
    <property type="match status" value="1"/>
</dbReference>
<evidence type="ECO:0000259" key="14">
    <source>
        <dbReference type="PROSITE" id="PS50893"/>
    </source>
</evidence>
<dbReference type="PROSITE" id="PS50893">
    <property type="entry name" value="ABC_TRANSPORTER_2"/>
    <property type="match status" value="1"/>
</dbReference>
<dbReference type="InterPro" id="IPR022514">
    <property type="entry name" value="NHPM_micro_ABC1"/>
</dbReference>
<evidence type="ECO:0000313" key="17">
    <source>
        <dbReference type="EMBL" id="RBQ16848.1"/>
    </source>
</evidence>
<feature type="domain" description="ABC transporter" evidence="14">
    <location>
        <begin position="548"/>
        <end position="781"/>
    </location>
</feature>
<dbReference type="Proteomes" id="UP000253303">
    <property type="component" value="Unassembled WGS sequence"/>
</dbReference>
<evidence type="ECO:0000256" key="11">
    <source>
        <dbReference type="ARBA" id="ARBA00061644"/>
    </source>
</evidence>
<dbReference type="GO" id="GO:0005524">
    <property type="term" value="F:ATP binding"/>
    <property type="evidence" value="ECO:0007669"/>
    <property type="project" value="UniProtKB-KW"/>
</dbReference>
<sequence>MDLEGRGGVRGRRGHGPARQRPRSRPPGDRGADPSKHHTTAYPGHRRDPQPPDPADRLDTPVTGSTAHRPVRTPTVLQMEAVECGAASLAMILAHHHRHVDLQRLRVLCAVSGSGSKAGQLLRAARTFGLVAAGKQMSPAALARLSPPAILFWEFNHYLVWEGYGRRRGRPVVYVNDPAQGRRVLTEQEFGESFTGVVLTMSPGPDFRPGGRRPSIWADVRDRFKGVYPALAAALLASLLLAALSVVSPALVRGFVDTVLTPGGASHVVPFFTFMAGTLLLSVVLLKLEQTGLLQVEMYVSTVWSARFMRRLLRLPIGFFAHRSPADLAERLAVNHTVAAALTGTVTPAVTGVIMVCCYATLLWIYDPLLALAGISASLLNVILIRTVVRMRRTAVARLNVERAKLYAVAFSGLQLIETMKATGGERGYFRRWGDRQAALLTEQQRVSQPLALLSALGMLLTTLSAVAVLLLGGLASIEGRIAIGTLVAAQTLLAGFNRPVGELVGLVPRMQDTAAHLARLRDVESTEKDAVFALPAHGGPGRLAGHLRFEDVTYGYDRLSPPRLQGLSFEVRPGEQIALVGGSGSGKSTVSRLIAGFGEPWQGRILIDGRPRAELGRDLLTASVAFVDQEIHLFQGTVRDNVTLWDPSIPDEDVLSALRDAKLDEVVAARPGGIHSLVEQDGRNFSGGQRQRLELARALVRSPGLLILDEATSALDAETEARIIEGLRRRGCACVLIAHRLSTVRDSDEILVLDAGRVVERGTHDRLVRQDGVYAALIRES</sequence>
<evidence type="ECO:0000256" key="5">
    <source>
        <dbReference type="ARBA" id="ARBA00022741"/>
    </source>
</evidence>
<dbReference type="InterPro" id="IPR003439">
    <property type="entry name" value="ABC_transporter-like_ATP-bd"/>
</dbReference>
<keyword evidence="18" id="KW-1185">Reference proteome</keyword>
<dbReference type="InterPro" id="IPR036640">
    <property type="entry name" value="ABC1_TM_sf"/>
</dbReference>
<dbReference type="InterPro" id="IPR003593">
    <property type="entry name" value="AAA+_ATPase"/>
</dbReference>
<evidence type="ECO:0000256" key="12">
    <source>
        <dbReference type="SAM" id="MobiDB-lite"/>
    </source>
</evidence>
<evidence type="ECO:0000256" key="1">
    <source>
        <dbReference type="ARBA" id="ARBA00004651"/>
    </source>
</evidence>
<feature type="transmembrane region" description="Helical" evidence="13">
    <location>
        <begin position="227"/>
        <end position="248"/>
    </location>
</feature>
<keyword evidence="3" id="KW-1003">Cell membrane</keyword>
<evidence type="ECO:0000256" key="4">
    <source>
        <dbReference type="ARBA" id="ARBA00022692"/>
    </source>
</evidence>
<feature type="region of interest" description="Disordered" evidence="12">
    <location>
        <begin position="1"/>
        <end position="74"/>
    </location>
</feature>
<dbReference type="InterPro" id="IPR027417">
    <property type="entry name" value="P-loop_NTPase"/>
</dbReference>
<name>A0A366LSF7_9ACTN</name>
<dbReference type="GO" id="GO:0005886">
    <property type="term" value="C:plasma membrane"/>
    <property type="evidence" value="ECO:0007669"/>
    <property type="project" value="UniProtKB-SubCell"/>
</dbReference>
<dbReference type="NCBIfam" id="TIGR03796">
    <property type="entry name" value="NHLM_micro_ABC1"/>
    <property type="match status" value="1"/>
</dbReference>
<dbReference type="InterPro" id="IPR005074">
    <property type="entry name" value="Peptidase_C39"/>
</dbReference>
<protein>
    <submittedName>
        <fullName evidence="17">NHLP family bacteriocin export ABC transporter peptidase/permease/ATPase subunit</fullName>
    </submittedName>
</protein>
<dbReference type="Pfam" id="PF03412">
    <property type="entry name" value="Peptidase_C39"/>
    <property type="match status" value="1"/>
</dbReference>
<keyword evidence="7" id="KW-0788">Thiol protease</keyword>
<dbReference type="SUPFAM" id="SSF90123">
    <property type="entry name" value="ABC transporter transmembrane region"/>
    <property type="match status" value="1"/>
</dbReference>
<dbReference type="PROSITE" id="PS00211">
    <property type="entry name" value="ABC_TRANSPORTER_1"/>
    <property type="match status" value="1"/>
</dbReference>
<dbReference type="Gene3D" id="1.20.1560.10">
    <property type="entry name" value="ABC transporter type 1, transmembrane domain"/>
    <property type="match status" value="1"/>
</dbReference>
<dbReference type="PROSITE" id="PS50990">
    <property type="entry name" value="PEPTIDASE_C39"/>
    <property type="match status" value="1"/>
</dbReference>
<reference evidence="17 18" key="1">
    <citation type="submission" date="2018-06" db="EMBL/GenBank/DDBJ databases">
        <title>Sphaerisporangium craniellae sp. nov., isolated from a marine sponge in the South China Sea.</title>
        <authorList>
            <person name="Li L."/>
        </authorList>
    </citation>
    <scope>NUCLEOTIDE SEQUENCE [LARGE SCALE GENOMIC DNA]</scope>
    <source>
        <strain evidence="17 18">LHW63015</strain>
    </source>
</reference>
<keyword evidence="6" id="KW-0378">Hydrolase</keyword>
<feature type="compositionally biased region" description="Basic and acidic residues" evidence="12">
    <location>
        <begin position="26"/>
        <end position="36"/>
    </location>
</feature>
<proteinExistence type="inferred from homology"/>
<dbReference type="InterPro" id="IPR011527">
    <property type="entry name" value="ABC1_TM_dom"/>
</dbReference>
<evidence type="ECO:0000256" key="6">
    <source>
        <dbReference type="ARBA" id="ARBA00022801"/>
    </source>
</evidence>
<dbReference type="GO" id="GO:0008234">
    <property type="term" value="F:cysteine-type peptidase activity"/>
    <property type="evidence" value="ECO:0007669"/>
    <property type="project" value="UniProtKB-KW"/>
</dbReference>
<evidence type="ECO:0000256" key="2">
    <source>
        <dbReference type="ARBA" id="ARBA00022448"/>
    </source>
</evidence>
<dbReference type="Pfam" id="PF00005">
    <property type="entry name" value="ABC_tran"/>
    <property type="match status" value="1"/>
</dbReference>
<keyword evidence="7" id="KW-0645">Protease</keyword>
<dbReference type="Pfam" id="PF00664">
    <property type="entry name" value="ABC_membrane"/>
    <property type="match status" value="1"/>
</dbReference>
<dbReference type="AlphaFoldDB" id="A0A366LSF7"/>
<keyword evidence="10 13" id="KW-0472">Membrane</keyword>
<dbReference type="SUPFAM" id="SSF52540">
    <property type="entry name" value="P-loop containing nucleoside triphosphate hydrolases"/>
    <property type="match status" value="1"/>
</dbReference>
<dbReference type="Gene3D" id="3.90.70.10">
    <property type="entry name" value="Cysteine proteinases"/>
    <property type="match status" value="1"/>
</dbReference>
<feature type="transmembrane region" description="Helical" evidence="13">
    <location>
        <begin position="368"/>
        <end position="389"/>
    </location>
</feature>
<feature type="domain" description="ABC transmembrane type-1" evidence="15">
    <location>
        <begin position="232"/>
        <end position="513"/>
    </location>
</feature>
<evidence type="ECO:0000256" key="10">
    <source>
        <dbReference type="ARBA" id="ARBA00023136"/>
    </source>
</evidence>
<evidence type="ECO:0000313" key="18">
    <source>
        <dbReference type="Proteomes" id="UP000253303"/>
    </source>
</evidence>
<organism evidence="17 18">
    <name type="scientific">Spongiactinospora rosea</name>
    <dbReference type="NCBI Taxonomy" id="2248750"/>
    <lineage>
        <taxon>Bacteria</taxon>
        <taxon>Bacillati</taxon>
        <taxon>Actinomycetota</taxon>
        <taxon>Actinomycetes</taxon>
        <taxon>Streptosporangiales</taxon>
        <taxon>Streptosporangiaceae</taxon>
        <taxon>Spongiactinospora</taxon>
    </lineage>
</organism>
<dbReference type="GO" id="GO:0016887">
    <property type="term" value="F:ATP hydrolysis activity"/>
    <property type="evidence" value="ECO:0007669"/>
    <property type="project" value="InterPro"/>
</dbReference>
<dbReference type="GO" id="GO:0015421">
    <property type="term" value="F:ABC-type oligopeptide transporter activity"/>
    <property type="evidence" value="ECO:0007669"/>
    <property type="project" value="TreeGrafter"/>
</dbReference>
<feature type="compositionally biased region" description="Basic and acidic residues" evidence="12">
    <location>
        <begin position="45"/>
        <end position="59"/>
    </location>
</feature>
<dbReference type="PROSITE" id="PS50929">
    <property type="entry name" value="ABC_TM1F"/>
    <property type="match status" value="1"/>
</dbReference>
<comment type="caution">
    <text evidence="17">The sequence shown here is derived from an EMBL/GenBank/DDBJ whole genome shotgun (WGS) entry which is preliminary data.</text>
</comment>
<feature type="transmembrane region" description="Helical" evidence="13">
    <location>
        <begin position="268"/>
        <end position="288"/>
    </location>
</feature>
<evidence type="ECO:0000259" key="16">
    <source>
        <dbReference type="PROSITE" id="PS50990"/>
    </source>
</evidence>
<evidence type="ECO:0000256" key="9">
    <source>
        <dbReference type="ARBA" id="ARBA00022989"/>
    </source>
</evidence>
<keyword evidence="4 13" id="KW-0812">Transmembrane</keyword>
<evidence type="ECO:0000256" key="3">
    <source>
        <dbReference type="ARBA" id="ARBA00022475"/>
    </source>
</evidence>
<dbReference type="GO" id="GO:0006508">
    <property type="term" value="P:proteolysis"/>
    <property type="evidence" value="ECO:0007669"/>
    <property type="project" value="InterPro"/>
</dbReference>
<evidence type="ECO:0000256" key="7">
    <source>
        <dbReference type="ARBA" id="ARBA00022807"/>
    </source>
</evidence>
<dbReference type="Gene3D" id="3.40.50.300">
    <property type="entry name" value="P-loop containing nucleotide triphosphate hydrolases"/>
    <property type="match status" value="1"/>
</dbReference>
<feature type="compositionally biased region" description="Basic residues" evidence="12">
    <location>
        <begin position="9"/>
        <end position="24"/>
    </location>
</feature>
<feature type="transmembrane region" description="Helical" evidence="13">
    <location>
        <begin position="338"/>
        <end position="362"/>
    </location>
</feature>
<dbReference type="OrthoDB" id="9806127at2"/>
<evidence type="ECO:0000259" key="15">
    <source>
        <dbReference type="PROSITE" id="PS50929"/>
    </source>
</evidence>
<keyword evidence="5" id="KW-0547">Nucleotide-binding</keyword>
<evidence type="ECO:0000256" key="8">
    <source>
        <dbReference type="ARBA" id="ARBA00022840"/>
    </source>
</evidence>
<gene>
    <name evidence="17" type="ORF">DP939_27665</name>
</gene>
<keyword evidence="2" id="KW-0813">Transport</keyword>
<comment type="similarity">
    <text evidence="11">Belongs to the ABC transporter superfamily. Lipid exporter (TC 3.A.1.106) family.</text>
</comment>
<evidence type="ECO:0000256" key="13">
    <source>
        <dbReference type="SAM" id="Phobius"/>
    </source>
</evidence>
<accession>A0A366LSF7</accession>
<dbReference type="PANTHER" id="PTHR43394">
    <property type="entry name" value="ATP-DEPENDENT PERMEASE MDL1, MITOCHONDRIAL"/>
    <property type="match status" value="1"/>
</dbReference>
<comment type="subcellular location">
    <subcellularLocation>
        <location evidence="1">Cell membrane</location>
        <topology evidence="1">Multi-pass membrane protein</topology>
    </subcellularLocation>
</comment>
<feature type="transmembrane region" description="Helical" evidence="13">
    <location>
        <begin position="451"/>
        <end position="476"/>
    </location>
</feature>